<proteinExistence type="predicted"/>
<dbReference type="AlphaFoldDB" id="A0A833J4I7"/>
<feature type="region of interest" description="Disordered" evidence="1">
    <location>
        <begin position="215"/>
        <end position="239"/>
    </location>
</feature>
<organism evidence="2 3">
    <name type="scientific">Methylorubrum populi</name>
    <dbReference type="NCBI Taxonomy" id="223967"/>
    <lineage>
        <taxon>Bacteria</taxon>
        <taxon>Pseudomonadati</taxon>
        <taxon>Pseudomonadota</taxon>
        <taxon>Alphaproteobacteria</taxon>
        <taxon>Hyphomicrobiales</taxon>
        <taxon>Methylobacteriaceae</taxon>
        <taxon>Methylorubrum</taxon>
    </lineage>
</organism>
<dbReference type="Proteomes" id="UP000469949">
    <property type="component" value="Unassembled WGS sequence"/>
</dbReference>
<sequence length="239" mass="26846">MAPDKSLAAEIEAVLRKHLNHGYADGGTNIVIEGIPEAAVEIAALQIRAFEDGARWMRERAAEAAKHRYSPLELERFTVNGQQVRNQHGCDVFMTQKEADRHVSERVAVILTLPLQPEEDQPTPTTEDKGREDRAEGIPEAAVEIAALQIRAFEDGARWMRERAAEAAKHRYSPLELERFTVNGQQVRNQHGCDVFMTQKEADRHVSERVAVILTLPLQPEEDQPTPTTEDKGREDRAG</sequence>
<feature type="region of interest" description="Disordered" evidence="1">
    <location>
        <begin position="115"/>
        <end position="134"/>
    </location>
</feature>
<evidence type="ECO:0000313" key="2">
    <source>
        <dbReference type="EMBL" id="KAB7784054.1"/>
    </source>
</evidence>
<dbReference type="EMBL" id="WEKV01000014">
    <property type="protein sequence ID" value="KAB7784054.1"/>
    <property type="molecule type" value="Genomic_DNA"/>
</dbReference>
<feature type="compositionally biased region" description="Basic and acidic residues" evidence="1">
    <location>
        <begin position="229"/>
        <end position="239"/>
    </location>
</feature>
<evidence type="ECO:0000256" key="1">
    <source>
        <dbReference type="SAM" id="MobiDB-lite"/>
    </source>
</evidence>
<accession>A0A833J4I7</accession>
<reference evidence="2 3" key="1">
    <citation type="submission" date="2019-10" db="EMBL/GenBank/DDBJ databases">
        <title>Draft Genome Sequence of the Caffeine Degrading Methylotroph Methylorubrum populi PINKEL.</title>
        <authorList>
            <person name="Dawson S.C."/>
            <person name="Zhang X."/>
            <person name="Wright M.E."/>
            <person name="Sharma G."/>
            <person name="Langner J.T."/>
            <person name="Ditty J.L."/>
            <person name="Subuyuj G.A."/>
        </authorList>
    </citation>
    <scope>NUCLEOTIDE SEQUENCE [LARGE SCALE GENOMIC DNA]</scope>
    <source>
        <strain evidence="2 3">Pinkel</strain>
    </source>
</reference>
<comment type="caution">
    <text evidence="2">The sequence shown here is derived from an EMBL/GenBank/DDBJ whole genome shotgun (WGS) entry which is preliminary data.</text>
</comment>
<evidence type="ECO:0000313" key="3">
    <source>
        <dbReference type="Proteomes" id="UP000469949"/>
    </source>
</evidence>
<gene>
    <name evidence="2" type="ORF">F8B43_3977</name>
</gene>
<dbReference type="RefSeq" id="WP_152278079.1">
    <property type="nucleotide sequence ID" value="NZ_WEKV01000014.1"/>
</dbReference>
<name>A0A833J4I7_9HYPH</name>
<protein>
    <submittedName>
        <fullName evidence="2">Putative cytoplasmic protein clustered with trehalase</fullName>
    </submittedName>
</protein>